<evidence type="ECO:0000313" key="1">
    <source>
        <dbReference type="EMBL" id="CNE70538.1"/>
    </source>
</evidence>
<comment type="caution">
    <text evidence="1">The sequence shown here is derived from an EMBL/GenBank/DDBJ whole genome shotgun (WGS) entry which is preliminary data.</text>
</comment>
<proteinExistence type="predicted"/>
<organism evidence="1 2">
    <name type="scientific">Yersinia enterocolitica</name>
    <dbReference type="NCBI Taxonomy" id="630"/>
    <lineage>
        <taxon>Bacteria</taxon>
        <taxon>Pseudomonadati</taxon>
        <taxon>Pseudomonadota</taxon>
        <taxon>Gammaproteobacteria</taxon>
        <taxon>Enterobacterales</taxon>
        <taxon>Yersiniaceae</taxon>
        <taxon>Yersinia</taxon>
    </lineage>
</organism>
<sequence>MPKYKVNYQFKGVDGECTLDSESVNLNEWSAEVYNFVSEVCGYKDERGHSLSLTSEVSPANVGLIEDRHKIVIKEVNPL</sequence>
<protein>
    <submittedName>
        <fullName evidence="1">Uncharacterized protein</fullName>
    </submittedName>
</protein>
<reference evidence="1 2" key="1">
    <citation type="submission" date="2015-03" db="EMBL/GenBank/DDBJ databases">
        <authorList>
            <consortium name="Pathogen Informatics"/>
            <person name="Murphy D."/>
        </authorList>
    </citation>
    <scope>NUCLEOTIDE SEQUENCE [LARGE SCALE GENOMIC DNA]</scope>
    <source>
        <strain evidence="1 2">IP05342</strain>
    </source>
</reference>
<gene>
    <name evidence="1" type="ORF">ERS137959_04479</name>
</gene>
<accession>A0ABM9SIQ9</accession>
<evidence type="ECO:0000313" key="2">
    <source>
        <dbReference type="Proteomes" id="UP000041601"/>
    </source>
</evidence>
<keyword evidence="2" id="KW-1185">Reference proteome</keyword>
<dbReference type="EMBL" id="CPXJ01000100">
    <property type="protein sequence ID" value="CNE70538.1"/>
    <property type="molecule type" value="Genomic_DNA"/>
</dbReference>
<name>A0ABM9SIQ9_YEREN</name>
<dbReference type="Proteomes" id="UP000041601">
    <property type="component" value="Unassembled WGS sequence"/>
</dbReference>
<dbReference type="RefSeq" id="WP_049527668.1">
    <property type="nucleotide sequence ID" value="NZ_CGGL01000091.1"/>
</dbReference>